<keyword evidence="3" id="KW-1185">Reference proteome</keyword>
<sequence>MTSQGLALLAATYSDSEGEESIVDEPTQTVLVRPMTNIENSKSASATSSSSSSTHWLVSSVDDIIMSDEELPSPTAEDQYDMRFLSMETDTAVMSRSDPDELQNGVTIPPEPTGKCSEELQERIAKYYDQMLNDGLDMNKVIQNNKSFRNPNLYDKLVEYCNINESDTNYPPEIYDPLKWGKESYYDELSRVQELEMTRRENENFLKNSKLYVFPGAVKKPESAKCSQKRSSRRDQRTSNVAPKPNKKQPRLEQRPITTNVNGAKSTVAFGSLPKKPKLTRKHEFR</sequence>
<dbReference type="InterPro" id="IPR012479">
    <property type="entry name" value="SAP30BP"/>
</dbReference>
<dbReference type="AlphaFoldDB" id="A0A9N9R4Q9"/>
<accession>A0A9N9R4Q9</accession>
<dbReference type="PANTHER" id="PTHR13464">
    <property type="entry name" value="TRANSCRIPTIONAL REGULATOR PROTEIN HCNGP"/>
    <property type="match status" value="1"/>
</dbReference>
<dbReference type="PANTHER" id="PTHR13464:SF0">
    <property type="entry name" value="SAP30-BINDING PROTEIN"/>
    <property type="match status" value="1"/>
</dbReference>
<dbReference type="Pfam" id="PF07818">
    <property type="entry name" value="HCNGP"/>
    <property type="match status" value="1"/>
</dbReference>
<feature type="compositionally biased region" description="Polar residues" evidence="1">
    <location>
        <begin position="256"/>
        <end position="265"/>
    </location>
</feature>
<evidence type="ECO:0000313" key="2">
    <source>
        <dbReference type="EMBL" id="CAG9790082.1"/>
    </source>
</evidence>
<organism evidence="2 3">
    <name type="scientific">Diatraea saccharalis</name>
    <name type="common">sugarcane borer</name>
    <dbReference type="NCBI Taxonomy" id="40085"/>
    <lineage>
        <taxon>Eukaryota</taxon>
        <taxon>Metazoa</taxon>
        <taxon>Ecdysozoa</taxon>
        <taxon>Arthropoda</taxon>
        <taxon>Hexapoda</taxon>
        <taxon>Insecta</taxon>
        <taxon>Pterygota</taxon>
        <taxon>Neoptera</taxon>
        <taxon>Endopterygota</taxon>
        <taxon>Lepidoptera</taxon>
        <taxon>Glossata</taxon>
        <taxon>Ditrysia</taxon>
        <taxon>Pyraloidea</taxon>
        <taxon>Crambidae</taxon>
        <taxon>Crambinae</taxon>
        <taxon>Diatraea</taxon>
    </lineage>
</organism>
<dbReference type="EMBL" id="OU893351">
    <property type="protein sequence ID" value="CAG9790082.1"/>
    <property type="molecule type" value="Genomic_DNA"/>
</dbReference>
<proteinExistence type="predicted"/>
<feature type="compositionally biased region" description="Basic residues" evidence="1">
    <location>
        <begin position="275"/>
        <end position="286"/>
    </location>
</feature>
<evidence type="ECO:0008006" key="4">
    <source>
        <dbReference type="Google" id="ProtNLM"/>
    </source>
</evidence>
<dbReference type="GO" id="GO:0006355">
    <property type="term" value="P:regulation of DNA-templated transcription"/>
    <property type="evidence" value="ECO:0007669"/>
    <property type="project" value="InterPro"/>
</dbReference>
<evidence type="ECO:0000313" key="3">
    <source>
        <dbReference type="Proteomes" id="UP001153714"/>
    </source>
</evidence>
<name>A0A9N9R4Q9_9NEOP</name>
<dbReference type="GO" id="GO:0005634">
    <property type="term" value="C:nucleus"/>
    <property type="evidence" value="ECO:0007669"/>
    <property type="project" value="TreeGrafter"/>
</dbReference>
<dbReference type="Proteomes" id="UP001153714">
    <property type="component" value="Chromosome 20"/>
</dbReference>
<gene>
    <name evidence="2" type="ORF">DIATSA_LOCUS7771</name>
</gene>
<protein>
    <recommendedName>
        <fullName evidence="4">SAP30-binding protein</fullName>
    </recommendedName>
</protein>
<feature type="region of interest" description="Disordered" evidence="1">
    <location>
        <begin position="95"/>
        <end position="115"/>
    </location>
</feature>
<evidence type="ECO:0000256" key="1">
    <source>
        <dbReference type="SAM" id="MobiDB-lite"/>
    </source>
</evidence>
<reference evidence="2" key="1">
    <citation type="submission" date="2021-12" db="EMBL/GenBank/DDBJ databases">
        <authorList>
            <person name="King R."/>
        </authorList>
    </citation>
    <scope>NUCLEOTIDE SEQUENCE</scope>
</reference>
<dbReference type="OrthoDB" id="1714508at2759"/>
<feature type="region of interest" description="Disordered" evidence="1">
    <location>
        <begin position="222"/>
        <end position="286"/>
    </location>
</feature>
<reference evidence="2" key="2">
    <citation type="submission" date="2022-10" db="EMBL/GenBank/DDBJ databases">
        <authorList>
            <consortium name="ENA_rothamsted_submissions"/>
            <consortium name="culmorum"/>
            <person name="King R."/>
        </authorList>
    </citation>
    <scope>NUCLEOTIDE SEQUENCE</scope>
</reference>